<dbReference type="KEGG" id="bbet:F8237_04350"/>
<dbReference type="KEGG" id="bbet:F8237_04710"/>
<gene>
    <name evidence="3" type="ORF">F8237_04350</name>
    <name evidence="4" type="ORF">F8237_04710</name>
    <name evidence="5" type="ORF">F8237_09100</name>
    <name evidence="6" type="ORF">F8237_18075</name>
</gene>
<dbReference type="PANTHER" id="PTHR33055:SF13">
    <property type="entry name" value="TRANSPOSASE"/>
    <property type="match status" value="1"/>
</dbReference>
<protein>
    <submittedName>
        <fullName evidence="6">IS110 family transposase</fullName>
    </submittedName>
</protein>
<name>A0A5P6P7B6_9BRAD</name>
<dbReference type="OrthoDB" id="8261795at2"/>
<evidence type="ECO:0000259" key="1">
    <source>
        <dbReference type="Pfam" id="PF01548"/>
    </source>
</evidence>
<dbReference type="RefSeq" id="WP_151642564.1">
    <property type="nucleotide sequence ID" value="NZ_CP044543.1"/>
</dbReference>
<dbReference type="EMBL" id="CP044543">
    <property type="protein sequence ID" value="QFI71734.1"/>
    <property type="molecule type" value="Genomic_DNA"/>
</dbReference>
<dbReference type="GO" id="GO:0004803">
    <property type="term" value="F:transposase activity"/>
    <property type="evidence" value="ECO:0007669"/>
    <property type="project" value="InterPro"/>
</dbReference>
<reference evidence="7" key="2">
    <citation type="submission" date="2019-10" db="EMBL/GenBank/DDBJ databases">
        <title>Complete Genome Sequence of Bradyrhizobium betae type strain PL7HG1T.</title>
        <authorList>
            <person name="Bromfield E.S.P."/>
            <person name="Cloutier S."/>
        </authorList>
    </citation>
    <scope>NUCLEOTIDE SEQUENCE [LARGE SCALE GENOMIC DNA]</scope>
    <source>
        <strain evidence="7">PL7HG1</strain>
    </source>
</reference>
<proteinExistence type="predicted"/>
<dbReference type="NCBIfam" id="NF033542">
    <property type="entry name" value="transpos_IS110"/>
    <property type="match status" value="1"/>
</dbReference>
<organism evidence="6 7">
    <name type="scientific">Bradyrhizobium betae</name>
    <dbReference type="NCBI Taxonomy" id="244734"/>
    <lineage>
        <taxon>Bacteria</taxon>
        <taxon>Pseudomonadati</taxon>
        <taxon>Pseudomonadota</taxon>
        <taxon>Alphaproteobacteria</taxon>
        <taxon>Hyphomicrobiales</taxon>
        <taxon>Nitrobacteraceae</taxon>
        <taxon>Bradyrhizobium</taxon>
    </lineage>
</organism>
<feature type="domain" description="Transposase IS110-like N-terminal" evidence="1">
    <location>
        <begin position="6"/>
        <end position="144"/>
    </location>
</feature>
<dbReference type="AlphaFoldDB" id="A0A5P6P7B6"/>
<dbReference type="Proteomes" id="UP000325641">
    <property type="component" value="Chromosome"/>
</dbReference>
<dbReference type="PANTHER" id="PTHR33055">
    <property type="entry name" value="TRANSPOSASE FOR INSERTION SEQUENCE ELEMENT IS1111A"/>
    <property type="match status" value="1"/>
</dbReference>
<dbReference type="Pfam" id="PF01548">
    <property type="entry name" value="DEDD_Tnp_IS110"/>
    <property type="match status" value="1"/>
</dbReference>
<dbReference type="EMBL" id="CP044543">
    <property type="protein sequence ID" value="QFI72534.1"/>
    <property type="molecule type" value="Genomic_DNA"/>
</dbReference>
<evidence type="ECO:0000313" key="4">
    <source>
        <dbReference type="EMBL" id="QFI71734.1"/>
    </source>
</evidence>
<sequence>MELSFVGIDVSKDRLDVHVRPSGEMFAVTRDGKGLESLVERLLELKPTLVAVEATGGFETIVAAAVAGASIPLAVVNPAQIRNFAQAAGKRAKTDPIDAAVIAHFADALRPEPRELPDQEARLLAEMVSRRRQIIEMKTAEGQREKRASNVRIRKGLQRHIAMLQKELDAIDRDIETMVRGSPVWRAKEDLLASVPGIGNIVARTLLAELPELGRLSRREIASLAGLAPYTRQSGRWRGKSMIGGGRASVRTVLHMAALVASRCNLALKTFYQRLLSAGKPKMVALVAVARKLLITLNAIIRDNRPWQNA</sequence>
<dbReference type="InterPro" id="IPR047650">
    <property type="entry name" value="Transpos_IS110"/>
</dbReference>
<evidence type="ECO:0000313" key="5">
    <source>
        <dbReference type="EMBL" id="QFI72534.1"/>
    </source>
</evidence>
<dbReference type="InterPro" id="IPR002525">
    <property type="entry name" value="Transp_IS110-like_N"/>
</dbReference>
<evidence type="ECO:0000259" key="2">
    <source>
        <dbReference type="Pfam" id="PF02371"/>
    </source>
</evidence>
<dbReference type="GO" id="GO:0003677">
    <property type="term" value="F:DNA binding"/>
    <property type="evidence" value="ECO:0007669"/>
    <property type="project" value="InterPro"/>
</dbReference>
<evidence type="ECO:0000313" key="3">
    <source>
        <dbReference type="EMBL" id="QFI71666.1"/>
    </source>
</evidence>
<feature type="domain" description="Transposase IS116/IS110/IS902 C-terminal" evidence="2">
    <location>
        <begin position="190"/>
        <end position="273"/>
    </location>
</feature>
<evidence type="ECO:0000313" key="7">
    <source>
        <dbReference type="Proteomes" id="UP000325641"/>
    </source>
</evidence>
<dbReference type="EMBL" id="CP044543">
    <property type="protein sequence ID" value="QFI71666.1"/>
    <property type="molecule type" value="Genomic_DNA"/>
</dbReference>
<dbReference type="KEGG" id="bbet:F8237_09100"/>
<dbReference type="EMBL" id="CP044543">
    <property type="protein sequence ID" value="QFI74135.1"/>
    <property type="molecule type" value="Genomic_DNA"/>
</dbReference>
<reference evidence="6" key="1">
    <citation type="journal article" date="2019" name="Microbiol. Resour. Announc.">
        <title>Analysis of the Complete Genome Sequence of the Widely Studied Strain Bradyrhizobium betae PL7HG1(T) Reveals the Presence of Photosynthesis Genes and a Putative Plasmid.</title>
        <authorList>
            <person name="Cloutier S."/>
            <person name="Bromfield E.S.P."/>
        </authorList>
    </citation>
    <scope>NUCLEOTIDE SEQUENCE</scope>
    <source>
        <strain evidence="6">PL7HG1</strain>
    </source>
</reference>
<dbReference type="Pfam" id="PF02371">
    <property type="entry name" value="Transposase_20"/>
    <property type="match status" value="1"/>
</dbReference>
<dbReference type="KEGG" id="bbet:F8237_18075"/>
<dbReference type="InterPro" id="IPR003346">
    <property type="entry name" value="Transposase_20"/>
</dbReference>
<evidence type="ECO:0000313" key="6">
    <source>
        <dbReference type="EMBL" id="QFI74135.1"/>
    </source>
</evidence>
<accession>A0A5P6P7B6</accession>
<dbReference type="GO" id="GO:0006313">
    <property type="term" value="P:DNA transposition"/>
    <property type="evidence" value="ECO:0007669"/>
    <property type="project" value="InterPro"/>
</dbReference>